<evidence type="ECO:0000259" key="1">
    <source>
        <dbReference type="Pfam" id="PF01850"/>
    </source>
</evidence>
<dbReference type="Pfam" id="PF01850">
    <property type="entry name" value="PIN"/>
    <property type="match status" value="1"/>
</dbReference>
<dbReference type="OrthoDB" id="9798990at2"/>
<organism evidence="2 3">
    <name type="scientific">Aphanothece hegewaldii CCALA 016</name>
    <dbReference type="NCBI Taxonomy" id="2107694"/>
    <lineage>
        <taxon>Bacteria</taxon>
        <taxon>Bacillati</taxon>
        <taxon>Cyanobacteriota</taxon>
        <taxon>Cyanophyceae</taxon>
        <taxon>Oscillatoriophycideae</taxon>
        <taxon>Chroococcales</taxon>
        <taxon>Aphanothecaceae</taxon>
        <taxon>Aphanothece</taxon>
    </lineage>
</organism>
<name>A0A2T1LU02_9CHRO</name>
<dbReference type="InterPro" id="IPR029060">
    <property type="entry name" value="PIN-like_dom_sf"/>
</dbReference>
<dbReference type="EMBL" id="PXOH01000024">
    <property type="protein sequence ID" value="PSF34920.1"/>
    <property type="molecule type" value="Genomic_DNA"/>
</dbReference>
<accession>A0A2T1LU02</accession>
<sequence>MRFLLDTHSLLWFFSGNQQLSSPVRKIMEDTTHQKLISLATIWEMAIKMSKNKLTLAIPLADYIEQKIQLNDFDLLDIQLKHLNTISTLPFYHNDPFDRLIIAQSITDNLPILSRDSAFDAYAVVRIWDSDP</sequence>
<dbReference type="PANTHER" id="PTHR36173">
    <property type="entry name" value="RIBONUCLEASE VAPC16-RELATED"/>
    <property type="match status" value="1"/>
</dbReference>
<protein>
    <submittedName>
        <fullName evidence="2">PIN domain nuclease</fullName>
    </submittedName>
</protein>
<keyword evidence="3" id="KW-1185">Reference proteome</keyword>
<evidence type="ECO:0000313" key="3">
    <source>
        <dbReference type="Proteomes" id="UP000239001"/>
    </source>
</evidence>
<gene>
    <name evidence="2" type="ORF">C7H19_18095</name>
</gene>
<evidence type="ECO:0000313" key="2">
    <source>
        <dbReference type="EMBL" id="PSF34920.1"/>
    </source>
</evidence>
<dbReference type="InterPro" id="IPR041705">
    <property type="entry name" value="PIN_Sll0205"/>
</dbReference>
<reference evidence="2 3" key="1">
    <citation type="submission" date="2018-03" db="EMBL/GenBank/DDBJ databases">
        <title>The ancient ancestry and fast evolution of plastids.</title>
        <authorList>
            <person name="Moore K.R."/>
            <person name="Magnabosco C."/>
            <person name="Momper L."/>
            <person name="Gold D.A."/>
            <person name="Bosak T."/>
            <person name="Fournier G.P."/>
        </authorList>
    </citation>
    <scope>NUCLEOTIDE SEQUENCE [LARGE SCALE GENOMIC DNA]</scope>
    <source>
        <strain evidence="2 3">CCALA 016</strain>
    </source>
</reference>
<dbReference type="Gene3D" id="3.40.50.1010">
    <property type="entry name" value="5'-nuclease"/>
    <property type="match status" value="1"/>
</dbReference>
<dbReference type="Proteomes" id="UP000239001">
    <property type="component" value="Unassembled WGS sequence"/>
</dbReference>
<reference evidence="2 3" key="2">
    <citation type="submission" date="2018-03" db="EMBL/GenBank/DDBJ databases">
        <authorList>
            <person name="Keele B.F."/>
        </authorList>
    </citation>
    <scope>NUCLEOTIDE SEQUENCE [LARGE SCALE GENOMIC DNA]</scope>
    <source>
        <strain evidence="2 3">CCALA 016</strain>
    </source>
</reference>
<proteinExistence type="predicted"/>
<dbReference type="PANTHER" id="PTHR36173:SF2">
    <property type="entry name" value="RIBONUCLEASE VAPC16"/>
    <property type="match status" value="1"/>
</dbReference>
<dbReference type="SUPFAM" id="SSF88723">
    <property type="entry name" value="PIN domain-like"/>
    <property type="match status" value="1"/>
</dbReference>
<feature type="domain" description="PIN" evidence="1">
    <location>
        <begin position="4"/>
        <end position="123"/>
    </location>
</feature>
<dbReference type="RefSeq" id="WP_106458328.1">
    <property type="nucleotide sequence ID" value="NZ_PXOH01000024.1"/>
</dbReference>
<dbReference type="InterPro" id="IPR002716">
    <property type="entry name" value="PIN_dom"/>
</dbReference>
<dbReference type="InterPro" id="IPR052919">
    <property type="entry name" value="TA_system_RNase"/>
</dbReference>
<comment type="caution">
    <text evidence="2">The sequence shown here is derived from an EMBL/GenBank/DDBJ whole genome shotgun (WGS) entry which is preliminary data.</text>
</comment>
<dbReference type="AlphaFoldDB" id="A0A2T1LU02"/>
<dbReference type="CDD" id="cd09872">
    <property type="entry name" value="PIN_Sll0205-like"/>
    <property type="match status" value="1"/>
</dbReference>